<proteinExistence type="inferred from homology"/>
<keyword evidence="2" id="KW-0472">Membrane</keyword>
<keyword evidence="2" id="KW-0813">Transport</keyword>
<feature type="chain" id="PRO_5003313341" evidence="3">
    <location>
        <begin position="23"/>
        <end position="816"/>
    </location>
</feature>
<comment type="similarity">
    <text evidence="2">Belongs to the TonB-dependent receptor family.</text>
</comment>
<evidence type="ECO:0000313" key="5">
    <source>
        <dbReference type="EMBL" id="CBL87477.1"/>
    </source>
</evidence>
<dbReference type="InterPro" id="IPR039426">
    <property type="entry name" value="TonB-dep_rcpt-like"/>
</dbReference>
<keyword evidence="1 3" id="KW-0732">Signal</keyword>
<organism evidence="5">
    <name type="scientific">uncultured Sphingobacteriia bacterium</name>
    <dbReference type="NCBI Taxonomy" id="246143"/>
    <lineage>
        <taxon>Bacteria</taxon>
        <taxon>Pseudomonadati</taxon>
        <taxon>Bacteroidota</taxon>
        <taxon>Sphingobacteriia</taxon>
        <taxon>environmental samples</taxon>
    </lineage>
</organism>
<evidence type="ECO:0000256" key="1">
    <source>
        <dbReference type="ARBA" id="ARBA00022729"/>
    </source>
</evidence>
<keyword evidence="2" id="KW-1134">Transmembrane beta strand</keyword>
<name>F4MMW4_9BACT</name>
<dbReference type="PANTHER" id="PTHR30069">
    <property type="entry name" value="TONB-DEPENDENT OUTER MEMBRANE RECEPTOR"/>
    <property type="match status" value="1"/>
</dbReference>
<gene>
    <name evidence="5" type="ORF">S18_858_0030</name>
</gene>
<dbReference type="GO" id="GO:0009279">
    <property type="term" value="C:cell outer membrane"/>
    <property type="evidence" value="ECO:0007669"/>
    <property type="project" value="UniProtKB-SubCell"/>
</dbReference>
<sequence length="816" mass="91439">MTMRSLHISIFLLCVSVISAFAQGGEVSGRVTDEFGDGLPYADVLIVVDGVPSGQSAQTNMDGFYSIKPLTPGNYDVEAQYLGYANLMQRGVVVKNDQTTYIDFPMTAAEDVLEDVIIIDYKVPLIDPGETSSKQTVLAEDIKDLATRDIASIAATTAGVYQADEEGGINVRGGRGDAVVYYVDGIRITGSPNIPINSVEQIDIITGGVPARYGDATSGVINVTTKGARETFSGGIEARSSLDIWRDDLVNMNFSGPLLRNKATGKPVVGFFFAGEYRRRLDPNPSAIDMYKVKDDLFADLQNTPLFIDSLGNIQVRAETLTFDNLEVNRIKRNTTSNTATGSARFDFNLSQNMFLAVGGNFNYSLGRGWIEEYSLLNPENNPQTRTYNYKGFARFTHNLGKRNTGMEGEEQNNSIFQNAFYQVQFDYEKLNVLTEDDSHQDRYFDYGYIGEFQTAQAPSVAYQSGFTGPNGESWDLYVQNGFTDTAVTFNPSSVNERGANYTSQWFYYMDSMGTSVTDLNQVQSGLALINGERAEIPYSLWYNTGRQYNGYFTSEIDQFRGQITGSFDIVKRGSDTRNKHAISFGAEFQQQSTRSFTVSPLSLWDIARLQANSHIQSLDESNPYVLVDGERVYYQDGNFPDLYFQDTIYFDRLVDTDAQSVFDQRLRERIGAADNEFIDVFALPLETFSLDLFSPDELLNSGSPVVQWQGYDAYGNRFNEPWKFEDFWKKRDAEGNYLRPIGAYRPTYGAFFIEDKFQLKDLTFRLGLRIDRYDLNQAVLRDPLIVEGFQSVGDVNYLYNVSNYANAADVPGGIL</sequence>
<dbReference type="Pfam" id="PF13620">
    <property type="entry name" value="CarboxypepD_reg"/>
    <property type="match status" value="1"/>
</dbReference>
<dbReference type="AlphaFoldDB" id="F4MMW4"/>
<feature type="domain" description="TonB-dependent receptor plug" evidence="4">
    <location>
        <begin position="131"/>
        <end position="220"/>
    </location>
</feature>
<evidence type="ECO:0000256" key="3">
    <source>
        <dbReference type="SAM" id="SignalP"/>
    </source>
</evidence>
<dbReference type="SUPFAM" id="SSF56935">
    <property type="entry name" value="Porins"/>
    <property type="match status" value="1"/>
</dbReference>
<dbReference type="Gene3D" id="2.60.40.1120">
    <property type="entry name" value="Carboxypeptidase-like, regulatory domain"/>
    <property type="match status" value="1"/>
</dbReference>
<feature type="signal peptide" evidence="3">
    <location>
        <begin position="1"/>
        <end position="22"/>
    </location>
</feature>
<dbReference type="SUPFAM" id="SSF49464">
    <property type="entry name" value="Carboxypeptidase regulatory domain-like"/>
    <property type="match status" value="1"/>
</dbReference>
<dbReference type="InterPro" id="IPR012910">
    <property type="entry name" value="Plug_dom"/>
</dbReference>
<keyword evidence="2" id="KW-0812">Transmembrane</keyword>
<keyword evidence="5" id="KW-0675">Receptor</keyword>
<comment type="subcellular location">
    <subcellularLocation>
        <location evidence="2">Cell outer membrane</location>
        <topology evidence="2">Multi-pass membrane protein</topology>
    </subcellularLocation>
</comment>
<dbReference type="Gene3D" id="2.170.130.10">
    <property type="entry name" value="TonB-dependent receptor, plug domain"/>
    <property type="match status" value="1"/>
</dbReference>
<dbReference type="EMBL" id="FQ032824">
    <property type="protein sequence ID" value="CBL87477.1"/>
    <property type="molecule type" value="Genomic_DNA"/>
</dbReference>
<dbReference type="InterPro" id="IPR037066">
    <property type="entry name" value="Plug_dom_sf"/>
</dbReference>
<accession>F4MMW4</accession>
<dbReference type="InterPro" id="IPR008969">
    <property type="entry name" value="CarboxyPept-like_regulatory"/>
</dbReference>
<protein>
    <submittedName>
        <fullName evidence="5">TonB-dependent receptor, plug domain</fullName>
    </submittedName>
</protein>
<dbReference type="Pfam" id="PF07715">
    <property type="entry name" value="Plug"/>
    <property type="match status" value="1"/>
</dbReference>
<reference evidence="5" key="2">
    <citation type="journal article" date="2012" name="Environ. Microbiol.">
        <title>Genomic content of uncultured Bacteroidetes from contrasting oceanic provinces in the North Atlantic Ocean.</title>
        <authorList>
            <person name="Gomez-Pereira P.R."/>
            <person name="Schuler M."/>
            <person name="Fuchs B.M."/>
            <person name="Bennke C."/>
            <person name="Teeling H."/>
            <person name="Waldmann J."/>
            <person name="Richter M."/>
            <person name="Barbe V."/>
            <person name="Bataille E."/>
            <person name="Glockner F.O."/>
            <person name="Amann R."/>
        </authorList>
    </citation>
    <scope>NUCLEOTIDE SEQUENCE</scope>
</reference>
<evidence type="ECO:0000259" key="4">
    <source>
        <dbReference type="Pfam" id="PF07715"/>
    </source>
</evidence>
<dbReference type="PANTHER" id="PTHR30069:SF29">
    <property type="entry name" value="HEMOGLOBIN AND HEMOGLOBIN-HAPTOGLOBIN-BINDING PROTEIN 1-RELATED"/>
    <property type="match status" value="1"/>
</dbReference>
<dbReference type="GO" id="GO:0044718">
    <property type="term" value="P:siderophore transmembrane transport"/>
    <property type="evidence" value="ECO:0007669"/>
    <property type="project" value="TreeGrafter"/>
</dbReference>
<reference evidence="5" key="1">
    <citation type="submission" date="2010-05" db="EMBL/GenBank/DDBJ databases">
        <authorList>
            <person name="Genoscope - CEA"/>
        </authorList>
    </citation>
    <scope>NUCLEOTIDE SEQUENCE</scope>
</reference>
<keyword evidence="2" id="KW-0998">Cell outer membrane</keyword>
<dbReference type="PROSITE" id="PS52016">
    <property type="entry name" value="TONB_DEPENDENT_REC_3"/>
    <property type="match status" value="1"/>
</dbReference>
<evidence type="ECO:0000256" key="2">
    <source>
        <dbReference type="PROSITE-ProRule" id="PRU01360"/>
    </source>
</evidence>
<dbReference type="GO" id="GO:0015344">
    <property type="term" value="F:siderophore uptake transmembrane transporter activity"/>
    <property type="evidence" value="ECO:0007669"/>
    <property type="project" value="TreeGrafter"/>
</dbReference>